<keyword evidence="2" id="KW-0808">Transferase</keyword>
<dbReference type="CDD" id="cd04301">
    <property type="entry name" value="NAT_SF"/>
    <property type="match status" value="1"/>
</dbReference>
<dbReference type="InterPro" id="IPR000182">
    <property type="entry name" value="GNAT_dom"/>
</dbReference>
<evidence type="ECO:0000259" key="1">
    <source>
        <dbReference type="PROSITE" id="PS51186"/>
    </source>
</evidence>
<reference evidence="3" key="1">
    <citation type="submission" date="2017-04" db="EMBL/GenBank/DDBJ databases">
        <authorList>
            <person name="Varghese N."/>
            <person name="Submissions S."/>
        </authorList>
    </citation>
    <scope>NUCLEOTIDE SEQUENCE [LARGE SCALE GENOMIC DNA]</scope>
    <source>
        <strain evidence="3">USBA 82</strain>
    </source>
</reference>
<dbReference type="Proteomes" id="UP000193355">
    <property type="component" value="Unassembled WGS sequence"/>
</dbReference>
<dbReference type="EMBL" id="FXBB01000018">
    <property type="protein sequence ID" value="SMG33455.1"/>
    <property type="molecule type" value="Genomic_DNA"/>
</dbReference>
<dbReference type="GO" id="GO:0016747">
    <property type="term" value="F:acyltransferase activity, transferring groups other than amino-acyl groups"/>
    <property type="evidence" value="ECO:0007669"/>
    <property type="project" value="InterPro"/>
</dbReference>
<name>A0A1X7JYU3_9BACT</name>
<evidence type="ECO:0000313" key="3">
    <source>
        <dbReference type="Proteomes" id="UP000193355"/>
    </source>
</evidence>
<feature type="domain" description="N-acetyltransferase" evidence="1">
    <location>
        <begin position="7"/>
        <end position="187"/>
    </location>
</feature>
<sequence length="325" mass="35999">MSVKSDISIRRLDSSTVPAVCELYRSIYGEDFPIPWVYDPVELEKREEDGRQATLLAFKDDRIVGQVAAVRSPWNPKLFELTGLLVLPRFRGLGIGGMLASNLMSQLLPELGWVARYTESTTAHDISQRVDLKMGHRHCALALNLLPPSTYRHDDIFIASGRVSCVMGFAEKEDDASAVYLPSRYAEVLKELAEGFSRDFVEDDGAPEGKSSFEVSAFPVAGTAYGAALSLGEGFGADLKKELAPYDSFPATMLQLPLVKGIDRAVEEAFAQGFRLGGFLPRWFENSDGLLLQRTGLPRWDEIKAVTPRGQRLLGIVRKDRETLL</sequence>
<dbReference type="AlphaFoldDB" id="A0A1X7JYU3"/>
<dbReference type="PROSITE" id="PS51186">
    <property type="entry name" value="GNAT"/>
    <property type="match status" value="1"/>
</dbReference>
<gene>
    <name evidence="2" type="ORF">SAMN06275492_11835</name>
</gene>
<dbReference type="InterPro" id="IPR016181">
    <property type="entry name" value="Acyl_CoA_acyltransferase"/>
</dbReference>
<organism evidence="2 3">
    <name type="scientific">Dethiosulfovibrio salsuginis</name>
    <dbReference type="NCBI Taxonomy" id="561720"/>
    <lineage>
        <taxon>Bacteria</taxon>
        <taxon>Thermotogati</taxon>
        <taxon>Synergistota</taxon>
        <taxon>Synergistia</taxon>
        <taxon>Synergistales</taxon>
        <taxon>Dethiosulfovibrionaceae</taxon>
        <taxon>Dethiosulfovibrio</taxon>
    </lineage>
</organism>
<keyword evidence="3" id="KW-1185">Reference proteome</keyword>
<dbReference type="STRING" id="561720.SAMN06275492_11835"/>
<accession>A0A1X7JYU3</accession>
<dbReference type="RefSeq" id="WP_085544804.1">
    <property type="nucleotide sequence ID" value="NZ_FXBB01000018.1"/>
</dbReference>
<dbReference type="Gene3D" id="3.40.630.30">
    <property type="match status" value="1"/>
</dbReference>
<proteinExistence type="predicted"/>
<dbReference type="OrthoDB" id="9792240at2"/>
<dbReference type="SUPFAM" id="SSF55729">
    <property type="entry name" value="Acyl-CoA N-acyltransferases (Nat)"/>
    <property type="match status" value="1"/>
</dbReference>
<dbReference type="Pfam" id="PF00583">
    <property type="entry name" value="Acetyltransf_1"/>
    <property type="match status" value="1"/>
</dbReference>
<protein>
    <submittedName>
        <fullName evidence="2">Acetyltransferase (GNAT) family protein</fullName>
    </submittedName>
</protein>
<evidence type="ECO:0000313" key="2">
    <source>
        <dbReference type="EMBL" id="SMG33455.1"/>
    </source>
</evidence>